<sequence>MTTAASNSMAFELFTLPTQVDTSTFWTNLKENNHFVLQQTKIQKSGIMRSVLGTLQNVLDTKQSPYRILFRRVNGTSLQVAVSETEKKAEIAWAWLENNLIPPLDSLEEEEREPYLVTKINSIVTRRDLDTDEISTDEKVRKASRSFRQTFDIPASERLVNYYSCAYHTNRFTSQGWLYISENYLAFYSFLLGFETKLLLELKGIQDMKKEKSKRGVFSDAIKICMKDKTEHFFSNLFKRDEVYDTLVQLTGLAMQRVLKNTAPGSHVSIDIKDSDIDAVQDADVSSNRMASLPAAEIRKLMQPLKTNLAAQKRDERFRAKFRLPMTEHLAHSVSATSSVLMAEEANQEKPNQMTLSGILNLSEAYLTFHIVEQAIYYESVMPLYAIRRVEKISDEFNPYSIKIVNWHQSEFIFHLNVNEKDYQAFSVTLTNNLKSQIKQMRMMKQFLTTCASEAVVADKSVEEMNLIPGGLGLTFDFPGDPKRLKEKSKMKLWKRYFEDHGRNLTIIKTPRFAKLIRVGLPNRLRGEIWEVCSGAIFERFRNQGLYERILEENKNKSSLSLEEIEKDLNRSLPEYKAYQQPEGIDSLRRVLSAYSWKDPELGYCQAMNIVTSAILIYMSEEQAFFTLGVLCDDLLPGYYSTSMYGALLDQIIFEHLLEKTMPKLHAHFKETDIQLSVACLPWFLSLYINSMPLLFAFRVLDCFFMEGPKVLFQIGLAVLKINGDALLEAADDGAFMDILKQYFSQLADPLYPNSENPKAKSLTKFNELLLVAYREFSNITDELVRELRQTNQLKVVAGIESFTKRSAIRNLDDTAGLDKAELGIVYDKFHNVLYYKQQTDRNDSKMDLPSFETFIGTIAFWAKIEQEDHQPERDRQLKVAKNFLHQLFKSFDIHDTHHLSFKDVVSGLGSISKGDLNSQINLFFNLHDCDKDGLLNKEEILQLSETLLWIFRLTQDEEHLNAVSTFLHHAFEYAETKQDGEQYLSAGSFRMIVLADEILENFFDHEFSASFVLTEKPVEQQRSLGREIFDNLLATGTKLASTTVRPQFKTKSTDTSSISTSEVHNTIEAIENVKITEDAVEQQQERTMTEHKEKEDKKPQDDHKAQENQNSSEQISAKQDVSDEITERHVLGNDSDDDDDDDLSPDVLEEVDRLLNEYSDDENEEDKD</sequence>
<keyword evidence="2" id="KW-0106">Calcium</keyword>
<dbReference type="GO" id="GO:0005096">
    <property type="term" value="F:GTPase activator activity"/>
    <property type="evidence" value="ECO:0007669"/>
    <property type="project" value="UniProtKB-KW"/>
</dbReference>
<dbReference type="FunFam" id="1.10.472.80:FF:000051">
    <property type="entry name" value="Probable MDR1-Mac1p interacting protein"/>
    <property type="match status" value="1"/>
</dbReference>
<dbReference type="SMART" id="SM00568">
    <property type="entry name" value="GRAM"/>
    <property type="match status" value="2"/>
</dbReference>
<dbReference type="PANTHER" id="PTHR47219:SF20">
    <property type="entry name" value="TBC1 DOMAIN FAMILY MEMBER 2B"/>
    <property type="match status" value="1"/>
</dbReference>
<proteinExistence type="predicted"/>
<dbReference type="InParanoid" id="A0A1C7NAX8"/>
<dbReference type="Gene3D" id="1.10.10.750">
    <property type="entry name" value="Ypt/Rab-GAP domain of gyp1p, domain 1"/>
    <property type="match status" value="1"/>
</dbReference>
<dbReference type="SUPFAM" id="SSF47473">
    <property type="entry name" value="EF-hand"/>
    <property type="match status" value="1"/>
</dbReference>
<dbReference type="InterPro" id="IPR035969">
    <property type="entry name" value="Rab-GAP_TBC_sf"/>
</dbReference>
<dbReference type="PROSITE" id="PS00018">
    <property type="entry name" value="EF_HAND_1"/>
    <property type="match status" value="1"/>
</dbReference>
<reference evidence="5 6" key="1">
    <citation type="submission" date="2016-03" db="EMBL/GenBank/DDBJ databases">
        <title>Choanephora cucurbitarum.</title>
        <authorList>
            <person name="Min B."/>
            <person name="Park H."/>
            <person name="Park J.-H."/>
            <person name="Shin H.-D."/>
            <person name="Choi I.-G."/>
        </authorList>
    </citation>
    <scope>NUCLEOTIDE SEQUENCE [LARGE SCALE GENOMIC DNA]</scope>
    <source>
        <strain evidence="5 6">KUS-F28377</strain>
    </source>
</reference>
<dbReference type="Gene3D" id="2.30.29.30">
    <property type="entry name" value="Pleckstrin-homology domain (PH domain)/Phosphotyrosine-binding domain (PTB)"/>
    <property type="match status" value="2"/>
</dbReference>
<evidence type="ECO:0000259" key="4">
    <source>
        <dbReference type="PROSITE" id="PS50086"/>
    </source>
</evidence>
<dbReference type="SMART" id="SM00164">
    <property type="entry name" value="TBC"/>
    <property type="match status" value="1"/>
</dbReference>
<dbReference type="Proteomes" id="UP000093000">
    <property type="component" value="Unassembled WGS sequence"/>
</dbReference>
<dbReference type="STRING" id="101091.A0A1C7NAX8"/>
<evidence type="ECO:0000256" key="2">
    <source>
        <dbReference type="ARBA" id="ARBA00022837"/>
    </source>
</evidence>
<protein>
    <recommendedName>
        <fullName evidence="4">Rab-GAP TBC domain-containing protein</fullName>
    </recommendedName>
</protein>
<dbReference type="EMBL" id="LUGH01000314">
    <property type="protein sequence ID" value="OBZ86272.1"/>
    <property type="molecule type" value="Genomic_DNA"/>
</dbReference>
<gene>
    <name evidence="5" type="ORF">A0J61_05685</name>
</gene>
<dbReference type="PANTHER" id="PTHR47219">
    <property type="entry name" value="RAB GTPASE-ACTIVATING PROTEIN 1-LIKE"/>
    <property type="match status" value="1"/>
</dbReference>
<dbReference type="Gene3D" id="1.10.8.270">
    <property type="entry name" value="putative rabgap domain of human tbc1 domain family member 14 like domains"/>
    <property type="match status" value="1"/>
</dbReference>
<feature type="compositionally biased region" description="Acidic residues" evidence="3">
    <location>
        <begin position="1135"/>
        <end position="1150"/>
    </location>
</feature>
<keyword evidence="1" id="KW-0343">GTPase activation</keyword>
<dbReference type="Gene3D" id="1.10.472.80">
    <property type="entry name" value="Ypt/Rab-GAP domain of gyp1p, domain 3"/>
    <property type="match status" value="1"/>
</dbReference>
<feature type="domain" description="Rab-GAP TBC" evidence="4">
    <location>
        <begin position="520"/>
        <end position="708"/>
    </location>
</feature>
<dbReference type="Pfam" id="PF00566">
    <property type="entry name" value="RabGAP-TBC"/>
    <property type="match status" value="1"/>
</dbReference>
<comment type="caution">
    <text evidence="5">The sequence shown here is derived from an EMBL/GenBank/DDBJ whole genome shotgun (WGS) entry which is preliminary data.</text>
</comment>
<feature type="region of interest" description="Disordered" evidence="3">
    <location>
        <begin position="1082"/>
        <end position="1169"/>
    </location>
</feature>
<feature type="compositionally biased region" description="Polar residues" evidence="3">
    <location>
        <begin position="1108"/>
        <end position="1120"/>
    </location>
</feature>
<dbReference type="InterPro" id="IPR004182">
    <property type="entry name" value="GRAM"/>
</dbReference>
<dbReference type="InterPro" id="IPR011992">
    <property type="entry name" value="EF-hand-dom_pair"/>
</dbReference>
<dbReference type="FunFam" id="1.10.8.270:FF:000026">
    <property type="entry name" value="TBC (Tre-2/Bub2/Cdc16) domain family"/>
    <property type="match status" value="1"/>
</dbReference>
<dbReference type="GO" id="GO:0031267">
    <property type="term" value="F:small GTPase binding"/>
    <property type="evidence" value="ECO:0007669"/>
    <property type="project" value="TreeGrafter"/>
</dbReference>
<feature type="compositionally biased region" description="Acidic residues" evidence="3">
    <location>
        <begin position="1159"/>
        <end position="1169"/>
    </location>
</feature>
<dbReference type="InterPro" id="IPR000195">
    <property type="entry name" value="Rab-GAP-TBC_dom"/>
</dbReference>
<dbReference type="OrthoDB" id="17687at2759"/>
<dbReference type="InterPro" id="IPR018247">
    <property type="entry name" value="EF_Hand_1_Ca_BS"/>
</dbReference>
<evidence type="ECO:0000313" key="5">
    <source>
        <dbReference type="EMBL" id="OBZ86272.1"/>
    </source>
</evidence>
<dbReference type="InterPro" id="IPR050302">
    <property type="entry name" value="Rab_GAP_TBC_domain"/>
</dbReference>
<feature type="compositionally biased region" description="Basic and acidic residues" evidence="3">
    <location>
        <begin position="1084"/>
        <end position="1107"/>
    </location>
</feature>
<evidence type="ECO:0000256" key="1">
    <source>
        <dbReference type="ARBA" id="ARBA00022468"/>
    </source>
</evidence>
<name>A0A1C7NAX8_9FUNG</name>
<dbReference type="Gene3D" id="1.10.238.10">
    <property type="entry name" value="EF-hand"/>
    <property type="match status" value="1"/>
</dbReference>
<organism evidence="5 6">
    <name type="scientific">Choanephora cucurbitarum</name>
    <dbReference type="NCBI Taxonomy" id="101091"/>
    <lineage>
        <taxon>Eukaryota</taxon>
        <taxon>Fungi</taxon>
        <taxon>Fungi incertae sedis</taxon>
        <taxon>Mucoromycota</taxon>
        <taxon>Mucoromycotina</taxon>
        <taxon>Mucoromycetes</taxon>
        <taxon>Mucorales</taxon>
        <taxon>Mucorineae</taxon>
        <taxon>Choanephoraceae</taxon>
        <taxon>Choanephoroideae</taxon>
        <taxon>Choanephora</taxon>
    </lineage>
</organism>
<dbReference type="Pfam" id="PF02893">
    <property type="entry name" value="GRAM"/>
    <property type="match status" value="1"/>
</dbReference>
<dbReference type="AlphaFoldDB" id="A0A1C7NAX8"/>
<accession>A0A1C7NAX8</accession>
<dbReference type="InterPro" id="IPR011993">
    <property type="entry name" value="PH-like_dom_sf"/>
</dbReference>
<dbReference type="PROSITE" id="PS50086">
    <property type="entry name" value="TBC_RABGAP"/>
    <property type="match status" value="1"/>
</dbReference>
<keyword evidence="6" id="KW-1185">Reference proteome</keyword>
<dbReference type="SUPFAM" id="SSF47923">
    <property type="entry name" value="Ypt/Rab-GAP domain of gyp1p"/>
    <property type="match status" value="2"/>
</dbReference>
<evidence type="ECO:0000313" key="6">
    <source>
        <dbReference type="Proteomes" id="UP000093000"/>
    </source>
</evidence>
<dbReference type="FunCoup" id="A0A1C7NAX8">
    <property type="interactions" value="195"/>
</dbReference>
<evidence type="ECO:0000256" key="3">
    <source>
        <dbReference type="SAM" id="MobiDB-lite"/>
    </source>
</evidence>